<feature type="chain" id="PRO_5044205899" evidence="3">
    <location>
        <begin position="28"/>
        <end position="424"/>
    </location>
</feature>
<reference evidence="4" key="1">
    <citation type="submission" date="2022-08" db="UniProtKB">
        <authorList>
            <consortium name="EnsemblMetazoa"/>
        </authorList>
    </citation>
    <scope>IDENTIFICATION</scope>
    <source>
        <strain evidence="4">EBRO</strain>
    </source>
</reference>
<keyword evidence="3" id="KW-0732">Signal</keyword>
<evidence type="ECO:0000256" key="1">
    <source>
        <dbReference type="SAM" id="MobiDB-lite"/>
    </source>
</evidence>
<dbReference type="STRING" id="41427.A0A182INT3"/>
<dbReference type="VEuPathDB" id="VectorBase:AATE002624"/>
<keyword evidence="2" id="KW-1133">Transmembrane helix</keyword>
<feature type="region of interest" description="Disordered" evidence="1">
    <location>
        <begin position="291"/>
        <end position="324"/>
    </location>
</feature>
<feature type="region of interest" description="Disordered" evidence="1">
    <location>
        <begin position="237"/>
        <end position="276"/>
    </location>
</feature>
<feature type="signal peptide" evidence="3">
    <location>
        <begin position="1"/>
        <end position="27"/>
    </location>
</feature>
<accession>A0A182INT3</accession>
<dbReference type="AlphaFoldDB" id="A0A182INT3"/>
<name>A0A182INT3_ANOAO</name>
<keyword evidence="2" id="KW-0472">Membrane</keyword>
<feature type="compositionally biased region" description="Low complexity" evidence="1">
    <location>
        <begin position="291"/>
        <end position="315"/>
    </location>
</feature>
<evidence type="ECO:0000256" key="3">
    <source>
        <dbReference type="SAM" id="SignalP"/>
    </source>
</evidence>
<proteinExistence type="predicted"/>
<keyword evidence="2" id="KW-0812">Transmembrane</keyword>
<protein>
    <submittedName>
        <fullName evidence="4">Uncharacterized protein</fullName>
    </submittedName>
</protein>
<dbReference type="EnsemblMetazoa" id="AATE002624-RA">
    <property type="protein sequence ID" value="AATE002624-PA.1"/>
    <property type="gene ID" value="AATE002624"/>
</dbReference>
<evidence type="ECO:0000256" key="2">
    <source>
        <dbReference type="SAM" id="Phobius"/>
    </source>
</evidence>
<sequence>MAEVVKNTLACWLLVCSVAVYPIAIEAQGRQDEGSSCTQIDFDQATLTSLSKCGYMQEFIVKPYHESDVFDPYRPAAAHYLSNRWQGLTCGETVQTYSFNTDTELRMAYNLIFTSGATLEVRVFDKDRLDTAGRPILVESWRRMTSTDGWGYFREQLNKTVNRAQIQIEANMNAGSELAIEYLTIFNYEVDSEECSAIDEFQTTTEVPTTTTDPSTTTFPATTTTSTALTTTTEEITNPSTGVSEELPTTTLEATTTTSEATTTTTTTPSTTTTTTTITASTTTTVATTTELATTSTSTTTASSTPDSTTVTTTTNAPRDDTSMLPTSFSTIQLTSTTVQAIDSSSQSTPATILSTPTAASLPGVLISSEWMWMTLAALFATLFLLAASAVFYLWFVNQHLDRVMLSLLEEISAQKQYEKLCIR</sequence>
<evidence type="ECO:0000313" key="4">
    <source>
        <dbReference type="EnsemblMetazoa" id="AATE002624-PA.1"/>
    </source>
</evidence>
<organism evidence="4">
    <name type="scientific">Anopheles atroparvus</name>
    <name type="common">European mosquito</name>
    <dbReference type="NCBI Taxonomy" id="41427"/>
    <lineage>
        <taxon>Eukaryota</taxon>
        <taxon>Metazoa</taxon>
        <taxon>Ecdysozoa</taxon>
        <taxon>Arthropoda</taxon>
        <taxon>Hexapoda</taxon>
        <taxon>Insecta</taxon>
        <taxon>Pterygota</taxon>
        <taxon>Neoptera</taxon>
        <taxon>Endopterygota</taxon>
        <taxon>Diptera</taxon>
        <taxon>Nematocera</taxon>
        <taxon>Culicoidea</taxon>
        <taxon>Culicidae</taxon>
        <taxon>Anophelinae</taxon>
        <taxon>Anopheles</taxon>
    </lineage>
</organism>
<feature type="transmembrane region" description="Helical" evidence="2">
    <location>
        <begin position="371"/>
        <end position="396"/>
    </location>
</feature>